<name>A0A8J2PIC5_9HEXA</name>
<keyword evidence="6" id="KW-1185">Reference proteome</keyword>
<sequence length="69" mass="7886">MAARQARQLETQEQLLAAKAQRLRFLKSGGEAERLHRLRDKVATQEDRLRKLRALRGKVHNNRGANAAL</sequence>
<keyword evidence="4" id="KW-0539">Nucleus</keyword>
<keyword evidence="3" id="KW-0040">ANK repeat</keyword>
<dbReference type="Proteomes" id="UP000708208">
    <property type="component" value="Unassembled WGS sequence"/>
</dbReference>
<evidence type="ECO:0000313" key="5">
    <source>
        <dbReference type="EMBL" id="CAG7822884.1"/>
    </source>
</evidence>
<dbReference type="AlphaFoldDB" id="A0A8J2PIC5"/>
<evidence type="ECO:0000256" key="3">
    <source>
        <dbReference type="ARBA" id="ARBA00023043"/>
    </source>
</evidence>
<evidence type="ECO:0000313" key="6">
    <source>
        <dbReference type="Proteomes" id="UP000708208"/>
    </source>
</evidence>
<dbReference type="EMBL" id="CAJVCH010527757">
    <property type="protein sequence ID" value="CAG7822884.1"/>
    <property type="molecule type" value="Genomic_DNA"/>
</dbReference>
<dbReference type="GO" id="GO:0042981">
    <property type="term" value="P:regulation of apoptotic process"/>
    <property type="evidence" value="ECO:0007669"/>
    <property type="project" value="InterPro"/>
</dbReference>
<proteinExistence type="predicted"/>
<comment type="caution">
    <text evidence="5">The sequence shown here is derived from an EMBL/GenBank/DDBJ whole genome shotgun (WGS) entry which is preliminary data.</text>
</comment>
<comment type="subcellular location">
    <subcellularLocation>
        <location evidence="1">Nucleus</location>
    </subcellularLocation>
</comment>
<keyword evidence="2" id="KW-0677">Repeat</keyword>
<gene>
    <name evidence="5" type="ORF">AFUS01_LOCUS33129</name>
</gene>
<dbReference type="PANTHER" id="PTHR24131:SF10">
    <property type="entry name" value="ANKYRIN-REPEAT, SH3-DOMAIN, AND PROLINE-RICH-REGION CONTAINING PROTEIN, ISOFORM B"/>
    <property type="match status" value="1"/>
</dbReference>
<organism evidence="5 6">
    <name type="scientific">Allacma fusca</name>
    <dbReference type="NCBI Taxonomy" id="39272"/>
    <lineage>
        <taxon>Eukaryota</taxon>
        <taxon>Metazoa</taxon>
        <taxon>Ecdysozoa</taxon>
        <taxon>Arthropoda</taxon>
        <taxon>Hexapoda</taxon>
        <taxon>Collembola</taxon>
        <taxon>Symphypleona</taxon>
        <taxon>Sminthuridae</taxon>
        <taxon>Allacma</taxon>
    </lineage>
</organism>
<dbReference type="InterPro" id="IPR047163">
    <property type="entry name" value="ASPP1/2"/>
</dbReference>
<evidence type="ECO:0000256" key="2">
    <source>
        <dbReference type="ARBA" id="ARBA00022737"/>
    </source>
</evidence>
<protein>
    <submittedName>
        <fullName evidence="5">Uncharacterized protein</fullName>
    </submittedName>
</protein>
<evidence type="ECO:0000256" key="4">
    <source>
        <dbReference type="ARBA" id="ARBA00023242"/>
    </source>
</evidence>
<dbReference type="GO" id="GO:0005634">
    <property type="term" value="C:nucleus"/>
    <property type="evidence" value="ECO:0007669"/>
    <property type="project" value="UniProtKB-SubCell"/>
</dbReference>
<reference evidence="5" key="1">
    <citation type="submission" date="2021-06" db="EMBL/GenBank/DDBJ databases">
        <authorList>
            <person name="Hodson N. C."/>
            <person name="Mongue J. A."/>
            <person name="Jaron S. K."/>
        </authorList>
    </citation>
    <scope>NUCLEOTIDE SEQUENCE</scope>
</reference>
<dbReference type="GO" id="GO:0002039">
    <property type="term" value="F:p53 binding"/>
    <property type="evidence" value="ECO:0007669"/>
    <property type="project" value="InterPro"/>
</dbReference>
<dbReference type="PANTHER" id="PTHR24131">
    <property type="entry name" value="APOPTOSIS-STIMULATING OF P53 PROTEIN"/>
    <property type="match status" value="1"/>
</dbReference>
<dbReference type="OrthoDB" id="10038642at2759"/>
<accession>A0A8J2PIC5</accession>
<feature type="non-terminal residue" evidence="5">
    <location>
        <position position="69"/>
    </location>
</feature>
<evidence type="ECO:0000256" key="1">
    <source>
        <dbReference type="ARBA" id="ARBA00004123"/>
    </source>
</evidence>